<dbReference type="Pfam" id="PF13439">
    <property type="entry name" value="Glyco_transf_4"/>
    <property type="match status" value="1"/>
</dbReference>
<dbReference type="EMBL" id="JACFXU010000013">
    <property type="protein sequence ID" value="MBA6412703.1"/>
    <property type="molecule type" value="Genomic_DNA"/>
</dbReference>
<dbReference type="PANTHER" id="PTHR45947">
    <property type="entry name" value="SULFOQUINOVOSYL TRANSFERASE SQD2"/>
    <property type="match status" value="1"/>
</dbReference>
<gene>
    <name evidence="3" type="ORF">H2508_06205</name>
</gene>
<dbReference type="GO" id="GO:0016758">
    <property type="term" value="F:hexosyltransferase activity"/>
    <property type="evidence" value="ECO:0007669"/>
    <property type="project" value="TreeGrafter"/>
</dbReference>
<dbReference type="InterPro" id="IPR028098">
    <property type="entry name" value="Glyco_trans_4-like_N"/>
</dbReference>
<sequence>MRAQLADQCGALCGCLPECNVKLGLVGPIPPPSGGMAMQTQQLARLLKEEGIEVELLATNAAYRPRWVERLRGLRAICRLLPFIWSTWRLAGRVDVIHLMANSGWSWQLFAAPVIWLAGLRGTPVIVNYRGGDAASYMARSASRVLPSLRRVAAVVVPSGFLQEVFANYGVDCVIVPNVVDVQRFTARPAQSIEGPLNLFVARNLESIYGLDIAIRALALIADEVDELSLTIAGSGPLLSELQSLAESLGVAAQVQFVGRLNPEEMAAAYATSDIMLNPARVDNMPNSILEALACSVAVVSSDVGGVPFMVEHEKTALLVAVDDAQAMANAVLRLYKDQALYWRMREAGLQLVQNYTWPVVRPQWLSLYQGHLESGT</sequence>
<name>A0A7W2TVH8_9GAMM</name>
<reference evidence="3 4" key="1">
    <citation type="submission" date="2020-07" db="EMBL/GenBank/DDBJ databases">
        <title>Halieaceae bacterium, F7430, whole genome shotgun sequencing project.</title>
        <authorList>
            <person name="Jiang S."/>
            <person name="Liu Z.W."/>
            <person name="Du Z.J."/>
        </authorList>
    </citation>
    <scope>NUCLEOTIDE SEQUENCE [LARGE SCALE GENOMIC DNA]</scope>
    <source>
        <strain evidence="3 4">F7430</strain>
    </source>
</reference>
<evidence type="ECO:0000313" key="3">
    <source>
        <dbReference type="EMBL" id="MBA6412703.1"/>
    </source>
</evidence>
<dbReference type="InterPro" id="IPR050194">
    <property type="entry name" value="Glycosyltransferase_grp1"/>
</dbReference>
<comment type="caution">
    <text evidence="3">The sequence shown here is derived from an EMBL/GenBank/DDBJ whole genome shotgun (WGS) entry which is preliminary data.</text>
</comment>
<evidence type="ECO:0000259" key="1">
    <source>
        <dbReference type="Pfam" id="PF00534"/>
    </source>
</evidence>
<dbReference type="SUPFAM" id="SSF53756">
    <property type="entry name" value="UDP-Glycosyltransferase/glycogen phosphorylase"/>
    <property type="match status" value="1"/>
</dbReference>
<proteinExistence type="predicted"/>
<dbReference type="Proteomes" id="UP000539350">
    <property type="component" value="Unassembled WGS sequence"/>
</dbReference>
<dbReference type="Pfam" id="PF00534">
    <property type="entry name" value="Glycos_transf_1"/>
    <property type="match status" value="1"/>
</dbReference>
<dbReference type="PANTHER" id="PTHR45947:SF3">
    <property type="entry name" value="SULFOQUINOVOSYL TRANSFERASE SQD2"/>
    <property type="match status" value="1"/>
</dbReference>
<dbReference type="CDD" id="cd03801">
    <property type="entry name" value="GT4_PimA-like"/>
    <property type="match status" value="1"/>
</dbReference>
<organism evidence="3 4">
    <name type="scientific">Sediminihaliea albiluteola</name>
    <dbReference type="NCBI Taxonomy" id="2758564"/>
    <lineage>
        <taxon>Bacteria</taxon>
        <taxon>Pseudomonadati</taxon>
        <taxon>Pseudomonadota</taxon>
        <taxon>Gammaproteobacteria</taxon>
        <taxon>Cellvibrionales</taxon>
        <taxon>Halieaceae</taxon>
        <taxon>Sediminihaliea</taxon>
    </lineage>
</organism>
<accession>A0A7W2TVH8</accession>
<keyword evidence="4" id="KW-1185">Reference proteome</keyword>
<keyword evidence="3" id="KW-0808">Transferase</keyword>
<dbReference type="AlphaFoldDB" id="A0A7W2TVH8"/>
<evidence type="ECO:0000259" key="2">
    <source>
        <dbReference type="Pfam" id="PF13439"/>
    </source>
</evidence>
<feature type="domain" description="Glycosyl transferase family 1" evidence="1">
    <location>
        <begin position="194"/>
        <end position="349"/>
    </location>
</feature>
<dbReference type="Gene3D" id="3.40.50.2000">
    <property type="entry name" value="Glycogen Phosphorylase B"/>
    <property type="match status" value="2"/>
</dbReference>
<feature type="domain" description="Glycosyltransferase subfamily 4-like N-terminal" evidence="2">
    <location>
        <begin position="34"/>
        <end position="184"/>
    </location>
</feature>
<protein>
    <submittedName>
        <fullName evidence="3">Glycosyltransferase family 4 protein</fullName>
    </submittedName>
</protein>
<dbReference type="InterPro" id="IPR001296">
    <property type="entry name" value="Glyco_trans_1"/>
</dbReference>
<evidence type="ECO:0000313" key="4">
    <source>
        <dbReference type="Proteomes" id="UP000539350"/>
    </source>
</evidence>